<dbReference type="InParanoid" id="T0QDJ3"/>
<evidence type="ECO:0000256" key="1">
    <source>
        <dbReference type="SAM" id="Phobius"/>
    </source>
</evidence>
<reference evidence="2 3" key="1">
    <citation type="submission" date="2012-04" db="EMBL/GenBank/DDBJ databases">
        <title>The Genome Sequence of Saprolegnia declina VS20.</title>
        <authorList>
            <consortium name="The Broad Institute Genome Sequencing Platform"/>
            <person name="Russ C."/>
            <person name="Nusbaum C."/>
            <person name="Tyler B."/>
            <person name="van West P."/>
            <person name="Dieguez-Uribeondo J."/>
            <person name="de Bruijn I."/>
            <person name="Tripathy S."/>
            <person name="Jiang R."/>
            <person name="Young S.K."/>
            <person name="Zeng Q."/>
            <person name="Gargeya S."/>
            <person name="Fitzgerald M."/>
            <person name="Haas B."/>
            <person name="Abouelleil A."/>
            <person name="Alvarado L."/>
            <person name="Arachchi H.M."/>
            <person name="Berlin A."/>
            <person name="Chapman S.B."/>
            <person name="Goldberg J."/>
            <person name="Griggs A."/>
            <person name="Gujja S."/>
            <person name="Hansen M."/>
            <person name="Howarth C."/>
            <person name="Imamovic A."/>
            <person name="Larimer J."/>
            <person name="McCowen C."/>
            <person name="Montmayeur A."/>
            <person name="Murphy C."/>
            <person name="Neiman D."/>
            <person name="Pearson M."/>
            <person name="Priest M."/>
            <person name="Roberts A."/>
            <person name="Saif S."/>
            <person name="Shea T."/>
            <person name="Sisk P."/>
            <person name="Sykes S."/>
            <person name="Wortman J."/>
            <person name="Nusbaum C."/>
            <person name="Birren B."/>
        </authorList>
    </citation>
    <scope>NUCLEOTIDE SEQUENCE [LARGE SCALE GENOMIC DNA]</scope>
    <source>
        <strain evidence="2 3">VS20</strain>
    </source>
</reference>
<dbReference type="VEuPathDB" id="FungiDB:SDRG_10810"/>
<sequence>MDDIRAPLSLPHCLAALAFTFLSTGLNPWVVFPDSEMEARVSSVLVTLGLTAVVFAVPCVLHALRFGRDQYTAEERTSMAVVTLLAIAHSAVYVFGVLRAFLGSTSSALTNTPPPPASHVFHV</sequence>
<dbReference type="Proteomes" id="UP000030762">
    <property type="component" value="Unassembled WGS sequence"/>
</dbReference>
<accession>T0QDJ3</accession>
<gene>
    <name evidence="2" type="ORF">SDRG_10810</name>
</gene>
<dbReference type="GeneID" id="19951537"/>
<evidence type="ECO:0000313" key="2">
    <source>
        <dbReference type="EMBL" id="EQC31645.1"/>
    </source>
</evidence>
<organism evidence="2 3">
    <name type="scientific">Saprolegnia diclina (strain VS20)</name>
    <dbReference type="NCBI Taxonomy" id="1156394"/>
    <lineage>
        <taxon>Eukaryota</taxon>
        <taxon>Sar</taxon>
        <taxon>Stramenopiles</taxon>
        <taxon>Oomycota</taxon>
        <taxon>Saprolegniomycetes</taxon>
        <taxon>Saprolegniales</taxon>
        <taxon>Saprolegniaceae</taxon>
        <taxon>Saprolegnia</taxon>
    </lineage>
</organism>
<protein>
    <submittedName>
        <fullName evidence="2">Uncharacterized protein</fullName>
    </submittedName>
</protein>
<dbReference type="EMBL" id="JH767168">
    <property type="protein sequence ID" value="EQC31645.1"/>
    <property type="molecule type" value="Genomic_DNA"/>
</dbReference>
<feature type="transmembrane region" description="Helical" evidence="1">
    <location>
        <begin position="12"/>
        <end position="32"/>
    </location>
</feature>
<proteinExistence type="predicted"/>
<keyword evidence="3" id="KW-1185">Reference proteome</keyword>
<feature type="transmembrane region" description="Helical" evidence="1">
    <location>
        <begin position="79"/>
        <end position="102"/>
    </location>
</feature>
<keyword evidence="1" id="KW-0812">Transmembrane</keyword>
<evidence type="ECO:0000313" key="3">
    <source>
        <dbReference type="Proteomes" id="UP000030762"/>
    </source>
</evidence>
<feature type="transmembrane region" description="Helical" evidence="1">
    <location>
        <begin position="44"/>
        <end position="67"/>
    </location>
</feature>
<name>T0QDJ3_SAPDV</name>
<dbReference type="RefSeq" id="XP_008615044.1">
    <property type="nucleotide sequence ID" value="XM_008616822.1"/>
</dbReference>
<dbReference type="AlphaFoldDB" id="T0QDJ3"/>
<keyword evidence="1" id="KW-0472">Membrane</keyword>
<keyword evidence="1" id="KW-1133">Transmembrane helix</keyword>